<dbReference type="InterPro" id="IPR050097">
    <property type="entry name" value="Ferredoxin-NADP_redctase_2"/>
</dbReference>
<accession>I0JND3</accession>
<dbReference type="KEGG" id="hhd:HBHAL_3307"/>
<evidence type="ECO:0000313" key="4">
    <source>
        <dbReference type="EMBL" id="CCG45653.1"/>
    </source>
</evidence>
<comment type="cofactor">
    <cofactor evidence="1">
        <name>FAD</name>
        <dbReference type="ChEBI" id="CHEBI:57692"/>
    </cofactor>
</comment>
<keyword evidence="2" id="KW-0285">Flavoprotein</keyword>
<protein>
    <submittedName>
        <fullName evidence="4">FAD-dependent oxidoreductase</fullName>
    </submittedName>
</protein>
<evidence type="ECO:0000256" key="2">
    <source>
        <dbReference type="ARBA" id="ARBA00022630"/>
    </source>
</evidence>
<dbReference type="SUPFAM" id="SSF51905">
    <property type="entry name" value="FAD/NAD(P)-binding domain"/>
    <property type="match status" value="1"/>
</dbReference>
<keyword evidence="3" id="KW-0560">Oxidoreductase</keyword>
<gene>
    <name evidence="4" type="ordered locus">HBHAL_3307</name>
</gene>
<dbReference type="AlphaFoldDB" id="I0JND3"/>
<dbReference type="PATRIC" id="fig|866895.3.peg.2324"/>
<dbReference type="PRINTS" id="PR00368">
    <property type="entry name" value="FADPNR"/>
</dbReference>
<organism evidence="4 5">
    <name type="scientific">Halobacillus halophilus (strain ATCC 35676 / DSM 2266 / JCM 20832 / KCTC 3685 / LMG 17431 / NBRC 102448 / NCIMB 2269)</name>
    <name type="common">Sporosarcina halophila</name>
    <dbReference type="NCBI Taxonomy" id="866895"/>
    <lineage>
        <taxon>Bacteria</taxon>
        <taxon>Bacillati</taxon>
        <taxon>Bacillota</taxon>
        <taxon>Bacilli</taxon>
        <taxon>Bacillales</taxon>
        <taxon>Bacillaceae</taxon>
        <taxon>Halobacillus</taxon>
    </lineage>
</organism>
<dbReference type="GO" id="GO:0016491">
    <property type="term" value="F:oxidoreductase activity"/>
    <property type="evidence" value="ECO:0007669"/>
    <property type="project" value="UniProtKB-KW"/>
</dbReference>
<dbReference type="EMBL" id="HE717023">
    <property type="protein sequence ID" value="CCG45653.1"/>
    <property type="molecule type" value="Genomic_DNA"/>
</dbReference>
<name>I0JND3_HALH3</name>
<proteinExistence type="predicted"/>
<dbReference type="Pfam" id="PF13738">
    <property type="entry name" value="Pyr_redox_3"/>
    <property type="match status" value="1"/>
</dbReference>
<reference evidence="4 5" key="1">
    <citation type="journal article" date="2013" name="Environ. Microbiol.">
        <title>Chloride and organic osmolytes: a hybrid strategy to cope with elevated salinities by the moderately halophilic, chloride-dependent bacterium Halobacillus halophilus.</title>
        <authorList>
            <person name="Saum S.H."/>
            <person name="Pfeiffer F."/>
            <person name="Palm P."/>
            <person name="Rampp M."/>
            <person name="Schuster S.C."/>
            <person name="Muller V."/>
            <person name="Oesterhelt D."/>
        </authorList>
    </citation>
    <scope>NUCLEOTIDE SEQUENCE [LARGE SCALE GENOMIC DNA]</scope>
    <source>
        <strain evidence="5">ATCC 35676 / DSM 2266 / JCM 20832 / KCTC 3685 / LMG 17431 / NBRC 102448 / NCIMB 2269</strain>
    </source>
</reference>
<evidence type="ECO:0000256" key="1">
    <source>
        <dbReference type="ARBA" id="ARBA00001974"/>
    </source>
</evidence>
<evidence type="ECO:0000256" key="3">
    <source>
        <dbReference type="ARBA" id="ARBA00023002"/>
    </source>
</evidence>
<evidence type="ECO:0000313" key="5">
    <source>
        <dbReference type="Proteomes" id="UP000007397"/>
    </source>
</evidence>
<sequence length="326" mass="36807">MHQEEKVIIIGGGPCGMSTAIELKKMGIEPLIIEKGNIVNSIFHYPTHQTFFSSSEKLEIGKIPFITERQKPVRNEALAYYRAVAGREELRINAFEKVMHVEQEQSGFIVKTEKRTGEQVEYKAEDLVIATGYYDQPNHLGIKGEELTKVMHYFKEAHPYYNKDVVVIGGKNSAADATLELEKSGANVTVLYRGEEYSKSIKPWILPQFEALVRKGAVSMDFCAHIKEITETEVIYECRGQEKRIANDFVFAMTGYRPDHNFLTKMGVEFDRETGRPDYNEDSMETNVPGIYIAGVIAAGYNNNEIFIENGRHHGGKIARAIGSKN</sequence>
<dbReference type="PRINTS" id="PR00469">
    <property type="entry name" value="PNDRDTASEII"/>
</dbReference>
<dbReference type="PANTHER" id="PTHR48105">
    <property type="entry name" value="THIOREDOXIN REDUCTASE 1-RELATED-RELATED"/>
    <property type="match status" value="1"/>
</dbReference>
<dbReference type="Proteomes" id="UP000007397">
    <property type="component" value="Chromosome"/>
</dbReference>
<dbReference type="eggNOG" id="COG0492">
    <property type="taxonomic scope" value="Bacteria"/>
</dbReference>
<dbReference type="STRING" id="866895.HBHAL_3307"/>
<dbReference type="Gene3D" id="3.50.50.60">
    <property type="entry name" value="FAD/NAD(P)-binding domain"/>
    <property type="match status" value="2"/>
</dbReference>
<dbReference type="InterPro" id="IPR023856">
    <property type="entry name" value="Bdr"/>
</dbReference>
<dbReference type="InterPro" id="IPR036188">
    <property type="entry name" value="FAD/NAD-bd_sf"/>
</dbReference>
<dbReference type="HOGENOM" id="CLU_067342_0_0_9"/>
<keyword evidence="5" id="KW-1185">Reference proteome</keyword>
<dbReference type="NCBIfam" id="TIGR04018">
    <property type="entry name" value="Bthiol_YpdA"/>
    <property type="match status" value="1"/>
</dbReference>